<dbReference type="AlphaFoldDB" id="A0A1M5JU16"/>
<proteinExistence type="predicted"/>
<accession>A0A1M5JU16</accession>
<sequence>MYHTQEKRKTRLSSPKPCTRDDAWLGNGYYFWYDEIDAIHWGNNSKTKTGSFEIYKALINLDNILDTVFNEEHYQFWMKQIEKAAKAIIKITGKKPTLKEINQYFQERSKWQDITKGILFQDLPNSDDLLVSGLYYRKRIQLAAYDLGIVSEFCFQEEMNCN</sequence>
<gene>
    <name evidence="1" type="ORF">SAMN05444362_1281</name>
</gene>
<protein>
    <submittedName>
        <fullName evidence="1">Uncharacterized protein</fullName>
    </submittedName>
</protein>
<keyword evidence="2" id="KW-1185">Reference proteome</keyword>
<reference evidence="2" key="1">
    <citation type="submission" date="2016-11" db="EMBL/GenBank/DDBJ databases">
        <authorList>
            <person name="Varghese N."/>
            <person name="Submissions S."/>
        </authorList>
    </citation>
    <scope>NUCLEOTIDE SEQUENCE [LARGE SCALE GENOMIC DNA]</scope>
    <source>
        <strain evidence="2">DSM 27370</strain>
    </source>
</reference>
<name>A0A1M5JU16_9BACT</name>
<organism evidence="1 2">
    <name type="scientific">Dysgonomonas macrotermitis</name>
    <dbReference type="NCBI Taxonomy" id="1346286"/>
    <lineage>
        <taxon>Bacteria</taxon>
        <taxon>Pseudomonadati</taxon>
        <taxon>Bacteroidota</taxon>
        <taxon>Bacteroidia</taxon>
        <taxon>Bacteroidales</taxon>
        <taxon>Dysgonomonadaceae</taxon>
        <taxon>Dysgonomonas</taxon>
    </lineage>
</organism>
<evidence type="ECO:0000313" key="1">
    <source>
        <dbReference type="EMBL" id="SHG43463.1"/>
    </source>
</evidence>
<dbReference type="Proteomes" id="UP000184480">
    <property type="component" value="Unassembled WGS sequence"/>
</dbReference>
<dbReference type="EMBL" id="FQUC01000028">
    <property type="protein sequence ID" value="SHG43463.1"/>
    <property type="molecule type" value="Genomic_DNA"/>
</dbReference>
<evidence type="ECO:0000313" key="2">
    <source>
        <dbReference type="Proteomes" id="UP000184480"/>
    </source>
</evidence>
<dbReference type="STRING" id="1346286.SAMN05444362_1281"/>